<sequence length="560" mass="64988">MIFNFPNLFLCLALLTKFTHGYEEAVDFLASFSSQFKTDSRASDVFEPIIQAETLEKDWLSLGTSNSKGETSDKHYEKVTDKNGIFLGTLGKSNDLGSNNFLPGHHVYQNHQPKWYGMPIASTMAANPDIAQSSKPDNVRVNYMYDPNILINHDPQYQSSVNSFKKSKIMDSNKGKAHATKIDIQHNPQNFKEQTLNSEISIISSKKIKKFGPQIVSNTRFKKKTTKKKRKYKKKHQDFLVAKLWNSVLGKKIIITPQQKEKFEGDMMKLLEPENSWVKLDFIQECISSIQKLTQNDMKDSMLANLDYINRQIVKHGGEEFYITDTEARAFFSTPEAIRFKIKSVSKSRLKTQSIRYHFLGNFKVLIEPMSFENLVKKILNFGELKLIPISNPTQWQSFDLKESMDSRKLSKKMYVGKLFLIYSIMINKIFCDGPNDDRFIERQREAIKFYDTVFGASNQDDSENFVFRIDSLPKLAELSDRKDIQEKGISKFNSNLEEVEFVYMNYERTLYANAMFLIETWLSIYRTGLYNQLNKGIRLKTRFRPFLNSIFEILLQLIG</sequence>
<dbReference type="AlphaFoldDB" id="A0AAV0BPU1"/>
<protein>
    <submittedName>
        <fullName evidence="2">Uncharacterized protein</fullName>
    </submittedName>
</protein>
<dbReference type="EMBL" id="CALTRL010005889">
    <property type="protein sequence ID" value="CAH7687603.1"/>
    <property type="molecule type" value="Genomic_DNA"/>
</dbReference>
<keyword evidence="3" id="KW-1185">Reference proteome</keyword>
<feature type="chain" id="PRO_5043359091" evidence="1">
    <location>
        <begin position="22"/>
        <end position="560"/>
    </location>
</feature>
<reference evidence="2" key="1">
    <citation type="submission" date="2022-06" db="EMBL/GenBank/DDBJ databases">
        <authorList>
            <consortium name="SYNGENTA / RWTH Aachen University"/>
        </authorList>
    </citation>
    <scope>NUCLEOTIDE SEQUENCE</scope>
</reference>
<feature type="signal peptide" evidence="1">
    <location>
        <begin position="1"/>
        <end position="21"/>
    </location>
</feature>
<proteinExistence type="predicted"/>
<name>A0AAV0BPU1_PHAPC</name>
<organism evidence="2 3">
    <name type="scientific">Phakopsora pachyrhizi</name>
    <name type="common">Asian soybean rust disease fungus</name>
    <dbReference type="NCBI Taxonomy" id="170000"/>
    <lineage>
        <taxon>Eukaryota</taxon>
        <taxon>Fungi</taxon>
        <taxon>Dikarya</taxon>
        <taxon>Basidiomycota</taxon>
        <taxon>Pucciniomycotina</taxon>
        <taxon>Pucciniomycetes</taxon>
        <taxon>Pucciniales</taxon>
        <taxon>Phakopsoraceae</taxon>
        <taxon>Phakopsora</taxon>
    </lineage>
</organism>
<dbReference type="Proteomes" id="UP001153365">
    <property type="component" value="Unassembled WGS sequence"/>
</dbReference>
<comment type="caution">
    <text evidence="2">The sequence shown here is derived from an EMBL/GenBank/DDBJ whole genome shotgun (WGS) entry which is preliminary data.</text>
</comment>
<keyword evidence="1" id="KW-0732">Signal</keyword>
<gene>
    <name evidence="2" type="ORF">PPACK8108_LOCUS22411</name>
</gene>
<evidence type="ECO:0000313" key="2">
    <source>
        <dbReference type="EMBL" id="CAH7687603.1"/>
    </source>
</evidence>
<evidence type="ECO:0000256" key="1">
    <source>
        <dbReference type="SAM" id="SignalP"/>
    </source>
</evidence>
<evidence type="ECO:0000313" key="3">
    <source>
        <dbReference type="Proteomes" id="UP001153365"/>
    </source>
</evidence>
<accession>A0AAV0BPU1</accession>